<reference evidence="2 4" key="2">
    <citation type="submission" date="2019-07" db="EMBL/GenBank/DDBJ databases">
        <title>Draft genome of two Muricauda strains isolated from deep sea.</title>
        <authorList>
            <person name="Sun C."/>
        </authorList>
    </citation>
    <scope>NUCLEOTIDE SEQUENCE [LARGE SCALE GENOMIC DNA]</scope>
    <source>
        <strain evidence="2 4">72</strain>
    </source>
</reference>
<dbReference type="AlphaFoldDB" id="A0A3A1NKC9"/>
<dbReference type="OrthoDB" id="1201225at2"/>
<protein>
    <submittedName>
        <fullName evidence="1">Carboxypeptidase-like regulatory domain-containing protein</fullName>
    </submittedName>
</protein>
<dbReference type="GO" id="GO:0004180">
    <property type="term" value="F:carboxypeptidase activity"/>
    <property type="evidence" value="ECO:0007669"/>
    <property type="project" value="UniProtKB-KW"/>
</dbReference>
<evidence type="ECO:0000313" key="4">
    <source>
        <dbReference type="Proteomes" id="UP000321621"/>
    </source>
</evidence>
<dbReference type="EMBL" id="QXFI01000016">
    <property type="protein sequence ID" value="RIV45613.1"/>
    <property type="molecule type" value="Genomic_DNA"/>
</dbReference>
<keyword evidence="1" id="KW-0378">Hydrolase</keyword>
<keyword evidence="1" id="KW-0121">Carboxypeptidase</keyword>
<dbReference type="Proteomes" id="UP000321621">
    <property type="component" value="Unassembled WGS sequence"/>
</dbReference>
<organism evidence="1 3">
    <name type="scientific">Flagellimonas pelagia</name>
    <dbReference type="NCBI Taxonomy" id="2306998"/>
    <lineage>
        <taxon>Bacteria</taxon>
        <taxon>Pseudomonadati</taxon>
        <taxon>Bacteroidota</taxon>
        <taxon>Flavobacteriia</taxon>
        <taxon>Flavobacteriales</taxon>
        <taxon>Flavobacteriaceae</taxon>
        <taxon>Flagellimonas</taxon>
    </lineage>
</organism>
<proteinExistence type="predicted"/>
<comment type="caution">
    <text evidence="1">The sequence shown here is derived from an EMBL/GenBank/DDBJ whole genome shotgun (WGS) entry which is preliminary data.</text>
</comment>
<dbReference type="Pfam" id="PF13715">
    <property type="entry name" value="CarbopepD_reg_2"/>
    <property type="match status" value="1"/>
</dbReference>
<keyword evidence="4" id="KW-1185">Reference proteome</keyword>
<dbReference type="InterPro" id="IPR008969">
    <property type="entry name" value="CarboxyPept-like_regulatory"/>
</dbReference>
<evidence type="ECO:0000313" key="1">
    <source>
        <dbReference type="EMBL" id="RIV45613.1"/>
    </source>
</evidence>
<keyword evidence="1" id="KW-0645">Protease</keyword>
<evidence type="ECO:0000313" key="3">
    <source>
        <dbReference type="Proteomes" id="UP000266691"/>
    </source>
</evidence>
<accession>A0A3A1NKC9</accession>
<reference evidence="1 3" key="1">
    <citation type="submission" date="2018-08" db="EMBL/GenBank/DDBJ databases">
        <title>Proposal of Muricauda 72 sp.nov. and Muricauda NH166 sp.nov., isolated from seawater.</title>
        <authorList>
            <person name="Cheng H."/>
            <person name="Wu Y.-H."/>
            <person name="Guo L.-L."/>
            <person name="Xu X.-W."/>
        </authorList>
    </citation>
    <scope>NUCLEOTIDE SEQUENCE [LARGE SCALE GENOMIC DNA]</scope>
    <source>
        <strain evidence="1 3">72</strain>
    </source>
</reference>
<dbReference type="SUPFAM" id="SSF49464">
    <property type="entry name" value="Carboxypeptidase regulatory domain-like"/>
    <property type="match status" value="1"/>
</dbReference>
<dbReference type="Proteomes" id="UP000266691">
    <property type="component" value="Unassembled WGS sequence"/>
</dbReference>
<gene>
    <name evidence="1" type="ORF">D2V05_06180</name>
    <name evidence="2" type="ORF">FQ017_06135</name>
</gene>
<evidence type="ECO:0000313" key="2">
    <source>
        <dbReference type="EMBL" id="TXJ97439.1"/>
    </source>
</evidence>
<name>A0A3A1NKC9_9FLAO</name>
<dbReference type="EMBL" id="VNWK01000016">
    <property type="protein sequence ID" value="TXJ97439.1"/>
    <property type="molecule type" value="Genomic_DNA"/>
</dbReference>
<sequence>MVPKPSVKESGLMWRSIPPFKGYGMAGMRCWKKRWNWRNHKMTMNLKKIILLSLMLYAPMGLFSQEKNFITGKLVDEATREPVVFATVRLKGKSVGVISNADGSFVVPDEYLALGDVLEISCLGYRTLEVKLSDLNVDQVNIISVKEEIFNLDETVVIGKRTKRYGAQEIVKKAIENIPENYPNGPFSLVGYYRDYQVDEGTYINLNEAILEVFDPGFNSMDRSATKVQMYDQRINKTFKVDTLARQSYDYRKGQKTIEKAFLKPYGGNEFTILRVHDAIRNYLVDSYDFVNVLQTDFIPHHTFSKMDPINFDGEPLYVIEFKRNRQDNLATGKLYVSQFDFSIYKMEYALFNKNVTRETKEKGNQFMGNHLVFEVVLEYRKKDDQMYLNYISFHNAFELRLPPAFIVEDVVMDINRKCLVVNFNTEPETRSALEHRSYSIRYKGKRLSFRLMEKEGNSVLLYPRMDENELKDMVTTLKETDTRGGPLNKLLEIEVKDVRNLQGELINAVHTKDYEQYREFFAQNINEGKTAPLNGEFMPDDKPIFSSKAVSGEKETIFWMNPPLIRN</sequence>